<feature type="compositionally biased region" description="Basic residues" evidence="5">
    <location>
        <begin position="642"/>
        <end position="651"/>
    </location>
</feature>
<feature type="compositionally biased region" description="Low complexity" evidence="5">
    <location>
        <begin position="485"/>
        <end position="502"/>
    </location>
</feature>
<feature type="region of interest" description="Disordered" evidence="5">
    <location>
        <begin position="363"/>
        <end position="400"/>
    </location>
</feature>
<keyword evidence="7" id="KW-0540">Nuclease</keyword>
<evidence type="ECO:0000256" key="4">
    <source>
        <dbReference type="SAM" id="Coils"/>
    </source>
</evidence>
<dbReference type="GO" id="GO:0004519">
    <property type="term" value="F:endonuclease activity"/>
    <property type="evidence" value="ECO:0007669"/>
    <property type="project" value="UniProtKB-KW"/>
</dbReference>
<evidence type="ECO:0000256" key="3">
    <source>
        <dbReference type="ARBA" id="ARBA00023242"/>
    </source>
</evidence>
<feature type="compositionally biased region" description="Basic and acidic residues" evidence="5">
    <location>
        <begin position="673"/>
        <end position="682"/>
    </location>
</feature>
<keyword evidence="4" id="KW-0175">Coiled coil</keyword>
<dbReference type="GeneID" id="98145167"/>
<evidence type="ECO:0000313" key="7">
    <source>
        <dbReference type="EMBL" id="KAL2863594.1"/>
    </source>
</evidence>
<keyword evidence="3" id="KW-0539">Nucleus</keyword>
<evidence type="ECO:0000256" key="5">
    <source>
        <dbReference type="SAM" id="MobiDB-lite"/>
    </source>
</evidence>
<keyword evidence="7" id="KW-0255">Endonuclease</keyword>
<protein>
    <submittedName>
        <fullName evidence="7">DNA repair protein endonuclease SAE2/CtIP C-terminus-domain-containing protein</fullName>
    </submittedName>
</protein>
<evidence type="ECO:0000256" key="2">
    <source>
        <dbReference type="ARBA" id="ARBA00022763"/>
    </source>
</evidence>
<dbReference type="InterPro" id="IPR033316">
    <property type="entry name" value="RBBP8-like"/>
</dbReference>
<dbReference type="Proteomes" id="UP001610432">
    <property type="component" value="Unassembled WGS sequence"/>
</dbReference>
<feature type="compositionally biased region" description="Polar residues" evidence="5">
    <location>
        <begin position="375"/>
        <end position="384"/>
    </location>
</feature>
<feature type="compositionally biased region" description="Polar residues" evidence="5">
    <location>
        <begin position="449"/>
        <end position="467"/>
    </location>
</feature>
<feature type="domain" description="DNA endonuclease activator Ctp1 C-terminal" evidence="6">
    <location>
        <begin position="555"/>
        <end position="667"/>
    </location>
</feature>
<dbReference type="PANTHER" id="PTHR15107:SF0">
    <property type="entry name" value="DNA ENDONUCLEASE ACTIVATOR CTP1 C-TERMINAL DOMAIN-CONTAINING PROTEIN"/>
    <property type="match status" value="1"/>
</dbReference>
<evidence type="ECO:0000259" key="6">
    <source>
        <dbReference type="Pfam" id="PF08573"/>
    </source>
</evidence>
<comment type="caution">
    <text evidence="7">The sequence shown here is derived from an EMBL/GenBank/DDBJ whole genome shotgun (WGS) entry which is preliminary data.</text>
</comment>
<evidence type="ECO:0000256" key="1">
    <source>
        <dbReference type="ARBA" id="ARBA00004123"/>
    </source>
</evidence>
<keyword evidence="7" id="KW-0378">Hydrolase</keyword>
<keyword evidence="8" id="KW-1185">Reference proteome</keyword>
<reference evidence="7 8" key="1">
    <citation type="submission" date="2024-07" db="EMBL/GenBank/DDBJ databases">
        <title>Section-level genome sequencing and comparative genomics of Aspergillus sections Usti and Cavernicolus.</title>
        <authorList>
            <consortium name="Lawrence Berkeley National Laboratory"/>
            <person name="Nybo J.L."/>
            <person name="Vesth T.C."/>
            <person name="Theobald S."/>
            <person name="Frisvad J.C."/>
            <person name="Larsen T.O."/>
            <person name="Kjaerboelling I."/>
            <person name="Rothschild-Mancinelli K."/>
            <person name="Lyhne E.K."/>
            <person name="Kogle M.E."/>
            <person name="Barry K."/>
            <person name="Clum A."/>
            <person name="Na H."/>
            <person name="Ledsgaard L."/>
            <person name="Lin J."/>
            <person name="Lipzen A."/>
            <person name="Kuo A."/>
            <person name="Riley R."/>
            <person name="Mondo S."/>
            <person name="Labutti K."/>
            <person name="Haridas S."/>
            <person name="Pangalinan J."/>
            <person name="Salamov A.A."/>
            <person name="Simmons B.A."/>
            <person name="Magnuson J.K."/>
            <person name="Chen J."/>
            <person name="Drula E."/>
            <person name="Henrissat B."/>
            <person name="Wiebenga A."/>
            <person name="Lubbers R.J."/>
            <person name="Gomes A.C."/>
            <person name="Macurrencykelacurrency M.R."/>
            <person name="Stajich J."/>
            <person name="Grigoriev I.V."/>
            <person name="Mortensen U.H."/>
            <person name="De Vries R.P."/>
            <person name="Baker S.E."/>
            <person name="Andersen M.R."/>
        </authorList>
    </citation>
    <scope>NUCLEOTIDE SEQUENCE [LARGE SCALE GENOMIC DNA]</scope>
    <source>
        <strain evidence="7 8">CBS 449.75</strain>
    </source>
</reference>
<accession>A0ABR4LHK5</accession>
<feature type="region of interest" description="Disordered" evidence="5">
    <location>
        <begin position="181"/>
        <end position="319"/>
    </location>
</feature>
<sequence length="702" mass="78599">MDALKKLHISVAQAFENSLDKAYRDLNAQLTSYETRVKDAEERARIADEACREMALAADMLRHEMPYLREEWREKEVDSTDNGPPLESLELDERFEPARVFGEENDSNLSTEQLKTISERYSELYGQAGTFLDALIALRAQVKSHKRKLERLQILFQRRQFTLKLGRQVVRFQRVEKGSPQTTRLLNAGGGAANPSILNRKSVASTLTQRSDTRDKWGSAGEEEPRVGNPRPDPTSDSLADGSPPPLTLASSSPGVGILKRTNSGSHQQTQNTSSSNSAESGGQWCPTRVKSEPISSSPLAIDSPRRGPPGTQDLDDIGHTVATPTKRFRFCRDQNLHSLPEDSTNIAESLSGQRITYQNHTNETEKGSRVLQPLDSNRQNPSDIGQCPNKKRRKDVGSIMRISTIAEDGDENRPPAFAMEQRAKSLEVSPYARQPASERLLIDLLERPSSSSKFLQPKHPTSGSKTSRNRARSPEENSTVICRSESTTMSTATPSSSAPSSGHRELSALPYEAGNGSQTEVTPDDEPYRARPLHRLHLDHFKINPDHNQGLDFAYDEVVRGKNERKCVSGCTRPGCCGATFLAMARFGIPANEAGMAMSDQDVLEEYLGEDNKHSIDSLSSEQRWELLQEAKARVFSDRFGRHRRQHHRPGTPPGFWRTDMPSTQELEGDREEARRVEREKVKQRHREAMRPGGRWIFADE</sequence>
<feature type="compositionally biased region" description="Polar residues" evidence="5">
    <location>
        <begin position="196"/>
        <end position="210"/>
    </location>
</feature>
<dbReference type="PANTHER" id="PTHR15107">
    <property type="entry name" value="RETINOBLASTOMA BINDING PROTEIN 8"/>
    <property type="match status" value="1"/>
</dbReference>
<evidence type="ECO:0000313" key="8">
    <source>
        <dbReference type="Proteomes" id="UP001610432"/>
    </source>
</evidence>
<feature type="coiled-coil region" evidence="4">
    <location>
        <begin position="23"/>
        <end position="50"/>
    </location>
</feature>
<comment type="subcellular location">
    <subcellularLocation>
        <location evidence="1">Nucleus</location>
    </subcellularLocation>
</comment>
<feature type="compositionally biased region" description="Low complexity" evidence="5">
    <location>
        <begin position="262"/>
        <end position="283"/>
    </location>
</feature>
<organism evidence="7 8">
    <name type="scientific">Aspergillus lucknowensis</name>
    <dbReference type="NCBI Taxonomy" id="176173"/>
    <lineage>
        <taxon>Eukaryota</taxon>
        <taxon>Fungi</taxon>
        <taxon>Dikarya</taxon>
        <taxon>Ascomycota</taxon>
        <taxon>Pezizomycotina</taxon>
        <taxon>Eurotiomycetes</taxon>
        <taxon>Eurotiomycetidae</taxon>
        <taxon>Eurotiales</taxon>
        <taxon>Aspergillaceae</taxon>
        <taxon>Aspergillus</taxon>
        <taxon>Aspergillus subgen. Nidulantes</taxon>
    </lineage>
</organism>
<dbReference type="Pfam" id="PF08573">
    <property type="entry name" value="SAE2"/>
    <property type="match status" value="1"/>
</dbReference>
<dbReference type="EMBL" id="JBFXLQ010000050">
    <property type="protein sequence ID" value="KAL2863594.1"/>
    <property type="molecule type" value="Genomic_DNA"/>
</dbReference>
<keyword evidence="2" id="KW-0227">DNA damage</keyword>
<feature type="region of interest" description="Disordered" evidence="5">
    <location>
        <begin position="642"/>
        <end position="702"/>
    </location>
</feature>
<gene>
    <name evidence="7" type="ORF">BJX67DRAFT_363363</name>
</gene>
<proteinExistence type="predicted"/>
<dbReference type="InterPro" id="IPR013882">
    <property type="entry name" value="Ctp1_C"/>
</dbReference>
<name>A0ABR4LHK5_9EURO</name>
<feature type="region of interest" description="Disordered" evidence="5">
    <location>
        <begin position="449"/>
        <end position="527"/>
    </location>
</feature>
<dbReference type="RefSeq" id="XP_070882573.1">
    <property type="nucleotide sequence ID" value="XM_071030095.1"/>
</dbReference>